<organism evidence="2 3">
    <name type="scientific">Tigheibacillus jepli</name>
    <dbReference type="NCBI Taxonomy" id="3035914"/>
    <lineage>
        <taxon>Bacteria</taxon>
        <taxon>Bacillati</taxon>
        <taxon>Bacillota</taxon>
        <taxon>Bacilli</taxon>
        <taxon>Bacillales</taxon>
        <taxon>Bacillaceae</taxon>
        <taxon>Tigheibacillus</taxon>
    </lineage>
</organism>
<dbReference type="EMBL" id="JAROCA020000001">
    <property type="protein sequence ID" value="MDY0404757.1"/>
    <property type="molecule type" value="Genomic_DNA"/>
</dbReference>
<evidence type="ECO:0000256" key="1">
    <source>
        <dbReference type="SAM" id="Phobius"/>
    </source>
</evidence>
<keyword evidence="1" id="KW-1133">Transmembrane helix</keyword>
<accession>A0ABU5CFV2</accession>
<keyword evidence="3" id="KW-1185">Reference proteome</keyword>
<proteinExistence type="predicted"/>
<dbReference type="RefSeq" id="WP_306065169.1">
    <property type="nucleotide sequence ID" value="NZ_JAROCA020000001.1"/>
</dbReference>
<evidence type="ECO:0000313" key="2">
    <source>
        <dbReference type="EMBL" id="MDY0404757.1"/>
    </source>
</evidence>
<feature type="transmembrane region" description="Helical" evidence="1">
    <location>
        <begin position="20"/>
        <end position="48"/>
    </location>
</feature>
<name>A0ABU5CFV2_9BACI</name>
<dbReference type="Proteomes" id="UP001228376">
    <property type="component" value="Unassembled WGS sequence"/>
</dbReference>
<gene>
    <name evidence="2" type="ORF">P5G51_004470</name>
</gene>
<evidence type="ECO:0000313" key="3">
    <source>
        <dbReference type="Proteomes" id="UP001228376"/>
    </source>
</evidence>
<reference evidence="2 3" key="1">
    <citation type="submission" date="2023-10" db="EMBL/GenBank/DDBJ databases">
        <title>179-bfca-hs.</title>
        <authorList>
            <person name="Miliotis G."/>
            <person name="Sengupta P."/>
            <person name="Hameed A."/>
            <person name="Chuvochina M."/>
            <person name="Mcdonagh F."/>
            <person name="Simpson A.C."/>
            <person name="Singh N.K."/>
            <person name="Rekha P.D."/>
            <person name="Raman K."/>
            <person name="Hugenholtz P."/>
            <person name="Venkateswaran K."/>
        </authorList>
    </citation>
    <scope>NUCLEOTIDE SEQUENCE [LARGE SCALE GENOMIC DNA]</scope>
    <source>
        <strain evidence="2 3">179-BFC-A-HS</strain>
    </source>
</reference>
<comment type="caution">
    <text evidence="2">The sequence shown here is derived from an EMBL/GenBank/DDBJ whole genome shotgun (WGS) entry which is preliminary data.</text>
</comment>
<keyword evidence="1" id="KW-0472">Membrane</keyword>
<sequence length="149" mass="16580">MRNYEDSNKESVQMKKFPYVEILGDTVAPSHTIAAIVISVGLGLGGYLLGEKVLVHFASAEMVQSYSLLAGIIGCVIAVIACALLFKPKRILTETEMKPEDASDILAHMQVDYEEEIDVINHDPVTRKEMEDLKIKDLFIPKEEGKEDK</sequence>
<keyword evidence="1" id="KW-0812">Transmembrane</keyword>
<feature type="transmembrane region" description="Helical" evidence="1">
    <location>
        <begin position="68"/>
        <end position="86"/>
    </location>
</feature>
<protein>
    <submittedName>
        <fullName evidence="2">Uncharacterized protein</fullName>
    </submittedName>
</protein>